<evidence type="ECO:0000313" key="3">
    <source>
        <dbReference type="Proteomes" id="UP000275846"/>
    </source>
</evidence>
<proteinExistence type="predicted"/>
<dbReference type="EMBL" id="UYSU01047466">
    <property type="protein sequence ID" value="VDM05817.1"/>
    <property type="molecule type" value="Genomic_DNA"/>
</dbReference>
<protein>
    <submittedName>
        <fullName evidence="2 4">Uncharacterized protein</fullName>
    </submittedName>
</protein>
<feature type="compositionally biased region" description="Polar residues" evidence="1">
    <location>
        <begin position="124"/>
        <end position="137"/>
    </location>
</feature>
<reference evidence="2 3" key="2">
    <citation type="submission" date="2018-11" db="EMBL/GenBank/DDBJ databases">
        <authorList>
            <consortium name="Pathogen Informatics"/>
        </authorList>
    </citation>
    <scope>NUCLEOTIDE SEQUENCE [LARGE SCALE GENOMIC DNA]</scope>
    <source>
        <strain evidence="2 3">NST_G2</strain>
    </source>
</reference>
<evidence type="ECO:0000313" key="4">
    <source>
        <dbReference type="WBParaSite" id="SSLN_0002016001-mRNA-1"/>
    </source>
</evidence>
<sequence>MSKPCQRAHAANITDTFLPPPPREPIRATNTTCTTPTTSDYLHHHHRPQYQRWELGTKLSSLRSHIHLTHRPARLIANPSHSDWHTSAWSINTQQRPPPPMPPLPTRIHSSFTCTSTSARITSMHPSHPTELSTLPTHIQAPRGPIRLRASP</sequence>
<gene>
    <name evidence="2" type="ORF">SSLN_LOCUS19431</name>
</gene>
<dbReference type="AlphaFoldDB" id="A0A183TSI3"/>
<organism evidence="4">
    <name type="scientific">Schistocephalus solidus</name>
    <name type="common">Tapeworm</name>
    <dbReference type="NCBI Taxonomy" id="70667"/>
    <lineage>
        <taxon>Eukaryota</taxon>
        <taxon>Metazoa</taxon>
        <taxon>Spiralia</taxon>
        <taxon>Lophotrochozoa</taxon>
        <taxon>Platyhelminthes</taxon>
        <taxon>Cestoda</taxon>
        <taxon>Eucestoda</taxon>
        <taxon>Diphyllobothriidea</taxon>
        <taxon>Diphyllobothriidae</taxon>
        <taxon>Schistocephalus</taxon>
    </lineage>
</organism>
<evidence type="ECO:0000313" key="2">
    <source>
        <dbReference type="EMBL" id="VDM05817.1"/>
    </source>
</evidence>
<dbReference type="OrthoDB" id="10608198at2759"/>
<feature type="region of interest" description="Disordered" evidence="1">
    <location>
        <begin position="124"/>
        <end position="152"/>
    </location>
</feature>
<dbReference type="Proteomes" id="UP000275846">
    <property type="component" value="Unassembled WGS sequence"/>
</dbReference>
<evidence type="ECO:0000256" key="1">
    <source>
        <dbReference type="SAM" id="MobiDB-lite"/>
    </source>
</evidence>
<keyword evidence="3" id="KW-1185">Reference proteome</keyword>
<name>A0A183TSI3_SCHSO</name>
<reference evidence="4" key="1">
    <citation type="submission" date="2016-06" db="UniProtKB">
        <authorList>
            <consortium name="WormBaseParasite"/>
        </authorList>
    </citation>
    <scope>IDENTIFICATION</scope>
</reference>
<accession>A0A183TSI3</accession>
<feature type="region of interest" description="Disordered" evidence="1">
    <location>
        <begin position="1"/>
        <end position="26"/>
    </location>
</feature>
<dbReference type="WBParaSite" id="SSLN_0002016001-mRNA-1">
    <property type="protein sequence ID" value="SSLN_0002016001-mRNA-1"/>
    <property type="gene ID" value="SSLN_0002016001"/>
</dbReference>